<accession>A0A843UWA5</accession>
<feature type="compositionally biased region" description="Polar residues" evidence="1">
    <location>
        <begin position="449"/>
        <end position="469"/>
    </location>
</feature>
<reference evidence="2" key="1">
    <citation type="submission" date="2017-07" db="EMBL/GenBank/DDBJ databases">
        <title>Taro Niue Genome Assembly and Annotation.</title>
        <authorList>
            <person name="Atibalentja N."/>
            <person name="Keating K."/>
            <person name="Fields C.J."/>
        </authorList>
    </citation>
    <scope>NUCLEOTIDE SEQUENCE</scope>
    <source>
        <strain evidence="2">Niue_2</strain>
        <tissue evidence="2">Leaf</tissue>
    </source>
</reference>
<feature type="region of interest" description="Disordered" evidence="1">
    <location>
        <begin position="449"/>
        <end position="470"/>
    </location>
</feature>
<feature type="non-terminal residue" evidence="2">
    <location>
        <position position="1"/>
    </location>
</feature>
<sequence>QSTGAKKVGALKAELQSLKGELGSIKLLVQDLSIFVRAHLPIPTPSAPTPAGSSGPSVEDVRPLGPVDAEQSGPPGPILDGSGPSGPVDAEQSGPSGPVESVAEPARVEDQAVAPEPLSSPLQTPAPPSPPSSSTTPPAPATFKQPLPKHISSPTPFPTASSSSPASSTSNPPPIVEVPPTSSSAGSSSSSPSSSGRSIPPLSISHSFLHPPTPPSFITIIPEGAQLEHHMIHDIKDEFEVAMLHSVLSVGTHLHRTGSSSPAPKKRKISSNRAISSEPHFPPLWFSLSVENRRRPLYCEYLQKCTFATIFGLPYLNLTDHLNVILPFSSLSKAEQSKKISMTEAKTEEQWAQGHKSLYNQFLRAQAARFPPRDHLLTLSEWFQIHHTDTWGSFIQKEIKLIRTNISCKGSVDTPLTSVDTMLQSQAKMLKKWSSSVDTRCSQARSTLLPSSVDTVQPRSTLTSSSVDTSPCLGDSSLGRRLGSSCTCGALHLQNPFYMQGRPHGRLPPLKTAATPPSSLLQPILVLLPFIPSSPSSALPVPLASMAPKQAPRRGARSRATARPIPVEEAPPTERRSKRRHDPVEQPGPSSASPSSSKRGRTPSARGRGSTNPRRRILVSSPEASAESSSPSSGSSHPSEATPSKLVPQAKSPSPAGQWKEEEGPTAHTSRYFPRVQKGTHPLRPVPTFGTF</sequence>
<keyword evidence="3" id="KW-1185">Reference proteome</keyword>
<evidence type="ECO:0000256" key="1">
    <source>
        <dbReference type="SAM" id="MobiDB-lite"/>
    </source>
</evidence>
<feature type="compositionally biased region" description="Low complexity" evidence="1">
    <location>
        <begin position="587"/>
        <end position="597"/>
    </location>
</feature>
<feature type="region of interest" description="Disordered" evidence="1">
    <location>
        <begin position="546"/>
        <end position="692"/>
    </location>
</feature>
<feature type="compositionally biased region" description="Low complexity" evidence="1">
    <location>
        <begin position="152"/>
        <end position="170"/>
    </location>
</feature>
<name>A0A843UWA5_COLES</name>
<feature type="compositionally biased region" description="Low complexity" evidence="1">
    <location>
        <begin position="620"/>
        <end position="644"/>
    </location>
</feature>
<dbReference type="Proteomes" id="UP000652761">
    <property type="component" value="Unassembled WGS sequence"/>
</dbReference>
<dbReference type="EMBL" id="NMUH01001009">
    <property type="protein sequence ID" value="MQL87838.1"/>
    <property type="molecule type" value="Genomic_DNA"/>
</dbReference>
<feature type="region of interest" description="Disordered" evidence="1">
    <location>
        <begin position="254"/>
        <end position="275"/>
    </location>
</feature>
<evidence type="ECO:0000313" key="2">
    <source>
        <dbReference type="EMBL" id="MQL87838.1"/>
    </source>
</evidence>
<proteinExistence type="predicted"/>
<protein>
    <submittedName>
        <fullName evidence="2">Uncharacterized protein</fullName>
    </submittedName>
</protein>
<gene>
    <name evidence="2" type="ORF">Taro_020382</name>
</gene>
<feature type="non-terminal residue" evidence="2">
    <location>
        <position position="692"/>
    </location>
</feature>
<evidence type="ECO:0000313" key="3">
    <source>
        <dbReference type="Proteomes" id="UP000652761"/>
    </source>
</evidence>
<dbReference type="AlphaFoldDB" id="A0A843UWA5"/>
<comment type="caution">
    <text evidence="2">The sequence shown here is derived from an EMBL/GenBank/DDBJ whole genome shotgun (WGS) entry which is preliminary data.</text>
</comment>
<feature type="region of interest" description="Disordered" evidence="1">
    <location>
        <begin position="41"/>
        <end position="206"/>
    </location>
</feature>
<organism evidence="2 3">
    <name type="scientific">Colocasia esculenta</name>
    <name type="common">Wild taro</name>
    <name type="synonym">Arum esculentum</name>
    <dbReference type="NCBI Taxonomy" id="4460"/>
    <lineage>
        <taxon>Eukaryota</taxon>
        <taxon>Viridiplantae</taxon>
        <taxon>Streptophyta</taxon>
        <taxon>Embryophyta</taxon>
        <taxon>Tracheophyta</taxon>
        <taxon>Spermatophyta</taxon>
        <taxon>Magnoliopsida</taxon>
        <taxon>Liliopsida</taxon>
        <taxon>Araceae</taxon>
        <taxon>Aroideae</taxon>
        <taxon>Colocasieae</taxon>
        <taxon>Colocasia</taxon>
    </lineage>
</organism>
<feature type="compositionally biased region" description="Low complexity" evidence="1">
    <location>
        <begin position="179"/>
        <end position="205"/>
    </location>
</feature>